<dbReference type="InterPro" id="IPR024645">
    <property type="entry name" value="Mitochondr_Som1"/>
</dbReference>
<dbReference type="GeneID" id="43581583"/>
<dbReference type="EMBL" id="CABVLU010000002">
    <property type="protein sequence ID" value="VVT50443.1"/>
    <property type="molecule type" value="Genomic_DNA"/>
</dbReference>
<accession>A0A5E8BNU8</accession>
<keyword evidence="2" id="KW-1185">Reference proteome</keyword>
<protein>
    <submittedName>
        <fullName evidence="1">Uncharacterized protein</fullName>
    </submittedName>
</protein>
<gene>
    <name evidence="1" type="ORF">SAPINGB_P002765</name>
</gene>
<dbReference type="RefSeq" id="XP_031853374.1">
    <property type="nucleotide sequence ID" value="XM_031997483.1"/>
</dbReference>
<sequence>MAPPVPVYTSKDLASLHKFPINPETNQPDCPLKELTQYECEVYGQEIICVPFKRLFRACKTRSSTHETLIEVTAKDTNIQVDFEKLHESPILSSLKRKQ</sequence>
<dbReference type="GO" id="GO:0042720">
    <property type="term" value="C:mitochondrial inner membrane peptidase complex"/>
    <property type="evidence" value="ECO:0007669"/>
    <property type="project" value="InterPro"/>
</dbReference>
<evidence type="ECO:0000313" key="2">
    <source>
        <dbReference type="Proteomes" id="UP000398389"/>
    </source>
</evidence>
<evidence type="ECO:0000313" key="1">
    <source>
        <dbReference type="EMBL" id="VVT50443.1"/>
    </source>
</evidence>
<dbReference type="AlphaFoldDB" id="A0A5E8BNU8"/>
<reference evidence="1 2" key="1">
    <citation type="submission" date="2019-09" db="EMBL/GenBank/DDBJ databases">
        <authorList>
            <person name="Brejova B."/>
        </authorList>
    </citation>
    <scope>NUCLEOTIDE SEQUENCE [LARGE SCALE GENOMIC DNA]</scope>
</reference>
<organism evidence="1 2">
    <name type="scientific">Magnusiomyces paraingens</name>
    <dbReference type="NCBI Taxonomy" id="2606893"/>
    <lineage>
        <taxon>Eukaryota</taxon>
        <taxon>Fungi</taxon>
        <taxon>Dikarya</taxon>
        <taxon>Ascomycota</taxon>
        <taxon>Saccharomycotina</taxon>
        <taxon>Dipodascomycetes</taxon>
        <taxon>Dipodascales</taxon>
        <taxon>Dipodascaceae</taxon>
        <taxon>Magnusiomyces</taxon>
    </lineage>
</organism>
<name>A0A5E8BNU8_9ASCO</name>
<dbReference type="OrthoDB" id="3983163at2759"/>
<dbReference type="Proteomes" id="UP000398389">
    <property type="component" value="Unassembled WGS sequence"/>
</dbReference>
<dbReference type="Pfam" id="PF11093">
    <property type="entry name" value="Mitochondr_Som1"/>
    <property type="match status" value="1"/>
</dbReference>
<proteinExistence type="predicted"/>